<sequence>MGIGKRVESETILRREFPKKCQFYGADPDPNPNKALFEGINGTYFGSAIGAKTEVKQAFLLTNNGYKPYTIPHVALEEFVSNIVGRNDVVDWMSIDIEGGEIDLFPSLLKGGLFDRLDMDICQLNMELHLEPNTDGSPSDGDVAIYNFVRDALVSNRFVFLKVTYPYKNRVTHYGINVESPRCRQRYMSSLV</sequence>
<dbReference type="Pfam" id="PF05050">
    <property type="entry name" value="Methyltransf_21"/>
    <property type="match status" value="1"/>
</dbReference>
<keyword evidence="3" id="KW-1185">Reference proteome</keyword>
<evidence type="ECO:0000313" key="2">
    <source>
        <dbReference type="EMBL" id="VDD98067.1"/>
    </source>
</evidence>
<dbReference type="InterPro" id="IPR006342">
    <property type="entry name" value="FkbM_mtfrase"/>
</dbReference>
<gene>
    <name evidence="2" type="ORF">EVEC_LOCUS12818</name>
</gene>
<dbReference type="WBParaSite" id="EVEC_0001369301-mRNA-1">
    <property type="protein sequence ID" value="EVEC_0001369301-mRNA-1"/>
    <property type="gene ID" value="EVEC_0001369301"/>
</dbReference>
<proteinExistence type="predicted"/>
<protein>
    <submittedName>
        <fullName evidence="4">Methyltransf_21 domain-containing protein</fullName>
    </submittedName>
</protein>
<reference evidence="2 3" key="2">
    <citation type="submission" date="2018-10" db="EMBL/GenBank/DDBJ databases">
        <authorList>
            <consortium name="Pathogen Informatics"/>
        </authorList>
    </citation>
    <scope>NUCLEOTIDE SEQUENCE [LARGE SCALE GENOMIC DNA]</scope>
</reference>
<dbReference type="Proteomes" id="UP000274131">
    <property type="component" value="Unassembled WGS sequence"/>
</dbReference>
<dbReference type="AlphaFoldDB" id="A0A0N4VRM2"/>
<dbReference type="PANTHER" id="PTHR22989:SF3">
    <property type="entry name" value="METHYLTRANSFERASE FKBM DOMAIN-CONTAINING PROTEIN"/>
    <property type="match status" value="1"/>
</dbReference>
<reference evidence="4" key="1">
    <citation type="submission" date="2017-02" db="UniProtKB">
        <authorList>
            <consortium name="WormBaseParasite"/>
        </authorList>
    </citation>
    <scope>IDENTIFICATION</scope>
</reference>
<evidence type="ECO:0000313" key="3">
    <source>
        <dbReference type="Proteomes" id="UP000274131"/>
    </source>
</evidence>
<dbReference type="EMBL" id="UXUI01017444">
    <property type="protein sequence ID" value="VDD98067.1"/>
    <property type="molecule type" value="Genomic_DNA"/>
</dbReference>
<evidence type="ECO:0000313" key="4">
    <source>
        <dbReference type="WBParaSite" id="EVEC_0001369301-mRNA-1"/>
    </source>
</evidence>
<evidence type="ECO:0000259" key="1">
    <source>
        <dbReference type="Pfam" id="PF05050"/>
    </source>
</evidence>
<accession>A0A0N4VRM2</accession>
<dbReference type="PANTHER" id="PTHR22989">
    <property type="entry name" value="UNCHARACTERIZED DUF13 C.ELEGANS"/>
    <property type="match status" value="1"/>
</dbReference>
<dbReference type="STRING" id="51028.A0A0N4VRM2"/>
<organism evidence="4">
    <name type="scientific">Enterobius vermicularis</name>
    <name type="common">Human pinworm</name>
    <dbReference type="NCBI Taxonomy" id="51028"/>
    <lineage>
        <taxon>Eukaryota</taxon>
        <taxon>Metazoa</taxon>
        <taxon>Ecdysozoa</taxon>
        <taxon>Nematoda</taxon>
        <taxon>Chromadorea</taxon>
        <taxon>Rhabditida</taxon>
        <taxon>Spirurina</taxon>
        <taxon>Oxyuridomorpha</taxon>
        <taxon>Oxyuroidea</taxon>
        <taxon>Oxyuridae</taxon>
        <taxon>Enterobius</taxon>
    </lineage>
</organism>
<name>A0A0N4VRM2_ENTVE</name>
<feature type="domain" description="Methyltransferase FkbM" evidence="1">
    <location>
        <begin position="41"/>
        <end position="142"/>
    </location>
</feature>
<dbReference type="OrthoDB" id="5863008at2759"/>